<evidence type="ECO:0000256" key="2">
    <source>
        <dbReference type="SAM" id="SignalP"/>
    </source>
</evidence>
<evidence type="ECO:0000313" key="3">
    <source>
        <dbReference type="EMBL" id="MCP2007555.1"/>
    </source>
</evidence>
<evidence type="ECO:0000313" key="4">
    <source>
        <dbReference type="Proteomes" id="UP001162889"/>
    </source>
</evidence>
<accession>A0ABT1GF54</accession>
<evidence type="ECO:0000256" key="1">
    <source>
        <dbReference type="SAM" id="MobiDB-lite"/>
    </source>
</evidence>
<comment type="caution">
    <text evidence="3">The sequence shown here is derived from an EMBL/GenBank/DDBJ whole genome shotgun (WGS) entry which is preliminary data.</text>
</comment>
<organism evidence="3 4">
    <name type="scientific">Duganella violaceipulchra</name>
    <dbReference type="NCBI Taxonomy" id="2849652"/>
    <lineage>
        <taxon>Bacteria</taxon>
        <taxon>Pseudomonadati</taxon>
        <taxon>Pseudomonadota</taxon>
        <taxon>Betaproteobacteria</taxon>
        <taxon>Burkholderiales</taxon>
        <taxon>Oxalobacteraceae</taxon>
        <taxon>Telluria group</taxon>
        <taxon>Duganella</taxon>
    </lineage>
</organism>
<feature type="region of interest" description="Disordered" evidence="1">
    <location>
        <begin position="184"/>
        <end position="210"/>
    </location>
</feature>
<dbReference type="EMBL" id="JALJZU010000002">
    <property type="protein sequence ID" value="MCP2007555.1"/>
    <property type="molecule type" value="Genomic_DNA"/>
</dbReference>
<name>A0ABT1GF54_9BURK</name>
<reference evidence="3" key="1">
    <citation type="submission" date="2022-03" db="EMBL/GenBank/DDBJ databases">
        <title>Genome Encyclopedia of Bacteria and Archaea VI: Functional Genomics of Type Strains.</title>
        <authorList>
            <person name="Whitman W."/>
        </authorList>
    </citation>
    <scope>NUCLEOTIDE SEQUENCE</scope>
    <source>
        <strain evidence="3">HSC-15S17</strain>
    </source>
</reference>
<dbReference type="RefSeq" id="WP_262311702.1">
    <property type="nucleotide sequence ID" value="NZ_JALJZU010000002.1"/>
</dbReference>
<feature type="region of interest" description="Disordered" evidence="1">
    <location>
        <begin position="39"/>
        <end position="58"/>
    </location>
</feature>
<gene>
    <name evidence="3" type="ORF">L1274_001248</name>
</gene>
<feature type="signal peptide" evidence="2">
    <location>
        <begin position="1"/>
        <end position="20"/>
    </location>
</feature>
<sequence length="227" mass="24819">MKVAAAFMALAAAFLFTVWAGRNAPTQDLPTEARISVAPHAADRPPPAPTSAAANPTSEISLTDNQDLIADFALRKVMDGFLLYRREAGRMQALADHLHRVLPAGAAAEAIRIAANYQAYLTAHDELLAAQRFTSNDAASQDLNRIGSWQQQRQQLRIRTLGERITLEWFGNEDVYLGQALDERRQRSEGHPPAADAAPEDQAAHDQHMQQAVNQAIASYQRAASAN</sequence>
<feature type="chain" id="PRO_5046231459" description="Lipase chaperone" evidence="2">
    <location>
        <begin position="21"/>
        <end position="227"/>
    </location>
</feature>
<feature type="compositionally biased region" description="Low complexity" evidence="1">
    <location>
        <begin position="191"/>
        <end position="201"/>
    </location>
</feature>
<evidence type="ECO:0008006" key="5">
    <source>
        <dbReference type="Google" id="ProtNLM"/>
    </source>
</evidence>
<proteinExistence type="predicted"/>
<dbReference type="SUPFAM" id="SSF158855">
    <property type="entry name" value="Lipase chaperone-like"/>
    <property type="match status" value="1"/>
</dbReference>
<dbReference type="Proteomes" id="UP001162889">
    <property type="component" value="Unassembled WGS sequence"/>
</dbReference>
<protein>
    <recommendedName>
        <fullName evidence="5">Lipase chaperone</fullName>
    </recommendedName>
</protein>
<keyword evidence="2" id="KW-0732">Signal</keyword>
<keyword evidence="4" id="KW-1185">Reference proteome</keyword>